<reference evidence="2 3" key="1">
    <citation type="journal article" date="2015" name="Genome Announc.">
        <title>Expanding the biotechnology potential of lactobacilli through comparative genomics of 213 strains and associated genera.</title>
        <authorList>
            <person name="Sun Z."/>
            <person name="Harris H.M."/>
            <person name="McCann A."/>
            <person name="Guo C."/>
            <person name="Argimon S."/>
            <person name="Zhang W."/>
            <person name="Yang X."/>
            <person name="Jeffery I.B."/>
            <person name="Cooney J.C."/>
            <person name="Kagawa T.F."/>
            <person name="Liu W."/>
            <person name="Song Y."/>
            <person name="Salvetti E."/>
            <person name="Wrobel A."/>
            <person name="Rasinkangas P."/>
            <person name="Parkhill J."/>
            <person name="Rea M.C."/>
            <person name="O'Sullivan O."/>
            <person name="Ritari J."/>
            <person name="Douillard F.P."/>
            <person name="Paul Ross R."/>
            <person name="Yang R."/>
            <person name="Briner A.E."/>
            <person name="Felis G.E."/>
            <person name="de Vos W.M."/>
            <person name="Barrangou R."/>
            <person name="Klaenhammer T.R."/>
            <person name="Caufield P.W."/>
            <person name="Cui Y."/>
            <person name="Zhang H."/>
            <person name="O'Toole P.W."/>
        </authorList>
    </citation>
    <scope>NUCLEOTIDE SEQUENCE [LARGE SCALE GENOMIC DNA]</scope>
    <source>
        <strain evidence="2 3">DSM 16045</strain>
    </source>
</reference>
<feature type="binding site" evidence="1">
    <location>
        <position position="179"/>
    </location>
    <ligand>
        <name>Zn(2+)</name>
        <dbReference type="ChEBI" id="CHEBI:29105"/>
    </ligand>
</feature>
<sequence>MKRCFPKNDDAPFLTKYHDHEWGKLNLNENYLYEMMVLESFQSGLSWQLVLDKRENFRQAFAGFNVERVAKFTSNQRKQLLKNRGIIRNQRKIDAAINNARVMTKMHREGHQLCTVLTTLIPQPIVNHPQQFTDIPTQNRLSRNLAKEFKEIGFQFMGPVTTYSFLEAVGLINDHIEDCPFKYTTT</sequence>
<protein>
    <submittedName>
        <fullName evidence="2">DNA-3-methyladenine glycosylase I</fullName>
    </submittedName>
</protein>
<dbReference type="InterPro" id="IPR005019">
    <property type="entry name" value="Adenine_glyco"/>
</dbReference>
<dbReference type="GO" id="GO:0046872">
    <property type="term" value="F:metal ion binding"/>
    <property type="evidence" value="ECO:0007669"/>
    <property type="project" value="UniProtKB-KW"/>
</dbReference>
<dbReference type="Gene3D" id="1.10.340.30">
    <property type="entry name" value="Hypothetical protein, domain 2"/>
    <property type="match status" value="1"/>
</dbReference>
<dbReference type="SUPFAM" id="SSF48150">
    <property type="entry name" value="DNA-glycosylase"/>
    <property type="match status" value="1"/>
</dbReference>
<name>A0A0R1V5G1_9LACO</name>
<comment type="caution">
    <text evidence="2">The sequence shown here is derived from an EMBL/GenBank/DDBJ whole genome shotgun (WGS) entry which is preliminary data.</text>
</comment>
<dbReference type="GO" id="GO:0008725">
    <property type="term" value="F:DNA-3-methyladenine glycosylase activity"/>
    <property type="evidence" value="ECO:0007669"/>
    <property type="project" value="InterPro"/>
</dbReference>
<evidence type="ECO:0000313" key="2">
    <source>
        <dbReference type="EMBL" id="KRM00826.1"/>
    </source>
</evidence>
<keyword evidence="1" id="KW-0862">Zinc</keyword>
<feature type="binding site" evidence="1">
    <location>
        <position position="4"/>
    </location>
    <ligand>
        <name>Zn(2+)</name>
        <dbReference type="ChEBI" id="CHEBI:29105"/>
    </ligand>
</feature>
<dbReference type="EMBL" id="AZFN01000024">
    <property type="protein sequence ID" value="KRM00826.1"/>
    <property type="molecule type" value="Genomic_DNA"/>
</dbReference>
<proteinExistence type="predicted"/>
<evidence type="ECO:0000256" key="1">
    <source>
        <dbReference type="PIRSR" id="PIRSR605019-1"/>
    </source>
</evidence>
<dbReference type="GO" id="GO:0006284">
    <property type="term" value="P:base-excision repair"/>
    <property type="evidence" value="ECO:0007669"/>
    <property type="project" value="InterPro"/>
</dbReference>
<dbReference type="Pfam" id="PF03352">
    <property type="entry name" value="Adenine_glyco"/>
    <property type="match status" value="1"/>
</dbReference>
<evidence type="ECO:0000313" key="3">
    <source>
        <dbReference type="Proteomes" id="UP000051739"/>
    </source>
</evidence>
<dbReference type="Proteomes" id="UP000051739">
    <property type="component" value="Unassembled WGS sequence"/>
</dbReference>
<dbReference type="InterPro" id="IPR052891">
    <property type="entry name" value="DNA-3mA_glycosylase"/>
</dbReference>
<feature type="binding site" evidence="1">
    <location>
        <position position="175"/>
    </location>
    <ligand>
        <name>Zn(2+)</name>
        <dbReference type="ChEBI" id="CHEBI:29105"/>
    </ligand>
</feature>
<accession>A0A0R1V5G1</accession>
<dbReference type="InterPro" id="IPR011257">
    <property type="entry name" value="DNA_glycosylase"/>
</dbReference>
<organism evidence="2 3">
    <name type="scientific">Limosilactobacillus gastricus DSM 16045</name>
    <dbReference type="NCBI Taxonomy" id="1423749"/>
    <lineage>
        <taxon>Bacteria</taxon>
        <taxon>Bacillati</taxon>
        <taxon>Bacillota</taxon>
        <taxon>Bacilli</taxon>
        <taxon>Lactobacillales</taxon>
        <taxon>Lactobacillaceae</taxon>
        <taxon>Limosilactobacillus</taxon>
    </lineage>
</organism>
<keyword evidence="3" id="KW-1185">Reference proteome</keyword>
<feature type="binding site" evidence="1">
    <location>
        <position position="18"/>
    </location>
    <ligand>
        <name>Zn(2+)</name>
        <dbReference type="ChEBI" id="CHEBI:29105"/>
    </ligand>
</feature>
<dbReference type="RefSeq" id="WP_056937846.1">
    <property type="nucleotide sequence ID" value="NZ_AZFN01000024.1"/>
</dbReference>
<gene>
    <name evidence="2" type="ORF">FC60_GL000945</name>
</gene>
<dbReference type="PANTHER" id="PTHR30037:SF4">
    <property type="entry name" value="DNA-3-METHYLADENINE GLYCOSYLASE I"/>
    <property type="match status" value="1"/>
</dbReference>
<dbReference type="PATRIC" id="fig|1423749.3.peg.954"/>
<dbReference type="PANTHER" id="PTHR30037">
    <property type="entry name" value="DNA-3-METHYLADENINE GLYCOSYLASE 1"/>
    <property type="match status" value="1"/>
</dbReference>
<keyword evidence="1" id="KW-0479">Metal-binding</keyword>
<dbReference type="AlphaFoldDB" id="A0A0R1V5G1"/>